<dbReference type="Pfam" id="PF13458">
    <property type="entry name" value="Peripla_BP_6"/>
    <property type="match status" value="1"/>
</dbReference>
<evidence type="ECO:0000313" key="7">
    <source>
        <dbReference type="EMBL" id="HGH61661.1"/>
    </source>
</evidence>
<dbReference type="Gene3D" id="3.40.50.2300">
    <property type="match status" value="2"/>
</dbReference>
<gene>
    <name evidence="7" type="ORF">ENV54_10225</name>
</gene>
<keyword evidence="2" id="KW-0813">Transport</keyword>
<dbReference type="AlphaFoldDB" id="A0A7C4ASN1"/>
<dbReference type="InterPro" id="IPR000709">
    <property type="entry name" value="Leu_Ile_Val-bd"/>
</dbReference>
<dbReference type="InterPro" id="IPR051010">
    <property type="entry name" value="BCAA_transport"/>
</dbReference>
<dbReference type="PANTHER" id="PTHR30483">
    <property type="entry name" value="LEUCINE-SPECIFIC-BINDING PROTEIN"/>
    <property type="match status" value="1"/>
</dbReference>
<feature type="signal peptide" evidence="5">
    <location>
        <begin position="1"/>
        <end position="25"/>
    </location>
</feature>
<proteinExistence type="inferred from homology"/>
<dbReference type="EMBL" id="DTGT01000329">
    <property type="protein sequence ID" value="HGH61661.1"/>
    <property type="molecule type" value="Genomic_DNA"/>
</dbReference>
<sequence length="405" mass="44445">MAILRFFVVSAVALLVLCAQIAALGAQEIKVGIVDSYSGPPSTYTNDVRDAFKLALDKINSQGGVLGRKIVFVTRDDKFKVDLGLSAAKELVMREKVDLLMGTINSAVSLAISDFAKKEKIPFLVTYGKSANITGAKGHRYVFSMNDNTEMIGRAAAAGLAKKPFKTYWIAGDDYEYGHAVADAIWKNLQRIKPEVKLLGQSWWKVGEPDFTPYITSILSAKPDAAIIATGGAGCVPFLKAAKATGFNTRMPFFMHTATELSTLRPLGLEAPEGVLGTSNYFFYFPDTPANKSFAKDFKEAFNRYPSFGSLIGYFTAHFIAEAYKKAGAVDPEKFINALEGMTVETPIGVIKMREYDHQVMLPMYMGVTKKVPEYDFLIAGDIVTIPAEEVMPPVDEIKKTRESQ</sequence>
<keyword evidence="3 5" id="KW-0732">Signal</keyword>
<organism evidence="7">
    <name type="scientific">Desulfomonile tiedjei</name>
    <dbReference type="NCBI Taxonomy" id="2358"/>
    <lineage>
        <taxon>Bacteria</taxon>
        <taxon>Pseudomonadati</taxon>
        <taxon>Thermodesulfobacteriota</taxon>
        <taxon>Desulfomonilia</taxon>
        <taxon>Desulfomonilales</taxon>
        <taxon>Desulfomonilaceae</taxon>
        <taxon>Desulfomonile</taxon>
    </lineage>
</organism>
<feature type="chain" id="PRO_5028481829" evidence="5">
    <location>
        <begin position="26"/>
        <end position="405"/>
    </location>
</feature>
<evidence type="ECO:0000256" key="1">
    <source>
        <dbReference type="ARBA" id="ARBA00010062"/>
    </source>
</evidence>
<evidence type="ECO:0000256" key="5">
    <source>
        <dbReference type="SAM" id="SignalP"/>
    </source>
</evidence>
<dbReference type="CDD" id="cd06330">
    <property type="entry name" value="PBP1_As_SBP-like"/>
    <property type="match status" value="1"/>
</dbReference>
<feature type="domain" description="Leucine-binding protein" evidence="6">
    <location>
        <begin position="28"/>
        <end position="367"/>
    </location>
</feature>
<evidence type="ECO:0000259" key="6">
    <source>
        <dbReference type="Pfam" id="PF13458"/>
    </source>
</evidence>
<evidence type="ECO:0000256" key="3">
    <source>
        <dbReference type="ARBA" id="ARBA00022729"/>
    </source>
</evidence>
<comment type="caution">
    <text evidence="7">The sequence shown here is derived from an EMBL/GenBank/DDBJ whole genome shotgun (WGS) entry which is preliminary data.</text>
</comment>
<reference evidence="7" key="1">
    <citation type="journal article" date="2020" name="mSystems">
        <title>Genome- and Community-Level Interaction Insights into Carbon Utilization and Element Cycling Functions of Hydrothermarchaeota in Hydrothermal Sediment.</title>
        <authorList>
            <person name="Zhou Z."/>
            <person name="Liu Y."/>
            <person name="Xu W."/>
            <person name="Pan J."/>
            <person name="Luo Z.H."/>
            <person name="Li M."/>
        </authorList>
    </citation>
    <scope>NUCLEOTIDE SEQUENCE [LARGE SCALE GENOMIC DNA]</scope>
    <source>
        <strain evidence="7">SpSt-769</strain>
    </source>
</reference>
<dbReference type="SUPFAM" id="SSF53822">
    <property type="entry name" value="Periplasmic binding protein-like I"/>
    <property type="match status" value="1"/>
</dbReference>
<evidence type="ECO:0000256" key="4">
    <source>
        <dbReference type="ARBA" id="ARBA00022970"/>
    </source>
</evidence>
<name>A0A7C4ASN1_9BACT</name>
<accession>A0A7C4ASN1</accession>
<dbReference type="GO" id="GO:0006865">
    <property type="term" value="P:amino acid transport"/>
    <property type="evidence" value="ECO:0007669"/>
    <property type="project" value="UniProtKB-KW"/>
</dbReference>
<comment type="similarity">
    <text evidence="1">Belongs to the leucine-binding protein family.</text>
</comment>
<dbReference type="InterPro" id="IPR028081">
    <property type="entry name" value="Leu-bd"/>
</dbReference>
<keyword evidence="4" id="KW-0029">Amino-acid transport</keyword>
<evidence type="ECO:0000256" key="2">
    <source>
        <dbReference type="ARBA" id="ARBA00022448"/>
    </source>
</evidence>
<protein>
    <submittedName>
        <fullName evidence="7">Amino acid ABC transporter substrate-binding protein</fullName>
    </submittedName>
</protein>
<dbReference type="PRINTS" id="PR00337">
    <property type="entry name" value="LEUILEVALBP"/>
</dbReference>
<dbReference type="InterPro" id="IPR028082">
    <property type="entry name" value="Peripla_BP_I"/>
</dbReference>
<dbReference type="PANTHER" id="PTHR30483:SF37">
    <property type="entry name" value="ABC TRANSPORTER SUBSTRATE-BINDING PROTEIN"/>
    <property type="match status" value="1"/>
</dbReference>